<evidence type="ECO:0000313" key="3">
    <source>
        <dbReference type="EMBL" id="TWU14315.1"/>
    </source>
</evidence>
<organism evidence="3 4">
    <name type="scientific">Symmachiella macrocystis</name>
    <dbReference type="NCBI Taxonomy" id="2527985"/>
    <lineage>
        <taxon>Bacteria</taxon>
        <taxon>Pseudomonadati</taxon>
        <taxon>Planctomycetota</taxon>
        <taxon>Planctomycetia</taxon>
        <taxon>Planctomycetales</taxon>
        <taxon>Planctomycetaceae</taxon>
        <taxon>Symmachiella</taxon>
    </lineage>
</organism>
<evidence type="ECO:0000313" key="4">
    <source>
        <dbReference type="Proteomes" id="UP000320735"/>
    </source>
</evidence>
<dbReference type="PANTHER" id="PTHR46376">
    <property type="entry name" value="LEUCINE-ZIPPER-LIKE TRANSCRIPTIONAL REGULATOR 1"/>
    <property type="match status" value="1"/>
</dbReference>
<dbReference type="EMBL" id="SJPP01000001">
    <property type="protein sequence ID" value="TWU14315.1"/>
    <property type="molecule type" value="Genomic_DNA"/>
</dbReference>
<gene>
    <name evidence="3" type="ORF">CA54_31590</name>
</gene>
<comment type="caution">
    <text evidence="3">The sequence shown here is derived from an EMBL/GenBank/DDBJ whole genome shotgun (WGS) entry which is preliminary data.</text>
</comment>
<dbReference type="AlphaFoldDB" id="A0A5C6BQL9"/>
<protein>
    <submittedName>
        <fullName evidence="3">Kelch motif protein</fullName>
    </submittedName>
</protein>
<evidence type="ECO:0000256" key="2">
    <source>
        <dbReference type="ARBA" id="ARBA00022737"/>
    </source>
</evidence>
<dbReference type="CDD" id="cd15482">
    <property type="entry name" value="Sialidase_non-viral"/>
    <property type="match status" value="1"/>
</dbReference>
<dbReference type="InterPro" id="IPR051568">
    <property type="entry name" value="LZTR1/Attractin"/>
</dbReference>
<accession>A0A5C6BQL9</accession>
<keyword evidence="2" id="KW-0677">Repeat</keyword>
<sequence>MLASRTDAKLIAQRKIILCGAEVAHIKETSTLKYIMLTLVVLSCSSGVVLAQSDAPNWTKVTDKAAWQPRDSQGEVVFKDQLWVLGGWFGSYEAPPRDVWKSADGKNWSLVDKQAPWKHSDLPMTVVFNDKMWLMGGWYNGRLPGHSASNEVWSTSDGLKWEQVTDNAGWSPRLAAGLVEFKGKMWILGGTENYYFGDEKSLKNDVWSSTDGKTWELATDNAPWSPRAYHAAVVHDGKMWVLGGGNYVPEYSANNDVWCSEDGKNWTQVTAEAPWGPRLWFSAVAYRDRMWVLGGWSNNPSTNLGDVWYSRNGRDWTQLKSEMIWKERHEHSAYVFQDKLWIAGGHARPLNNEVWSLDVSSEWLDDH</sequence>
<keyword evidence="1" id="KW-0880">Kelch repeat</keyword>
<evidence type="ECO:0000256" key="1">
    <source>
        <dbReference type="ARBA" id="ARBA00022441"/>
    </source>
</evidence>
<dbReference type="InterPro" id="IPR011043">
    <property type="entry name" value="Gal_Oxase/kelch_b-propeller"/>
</dbReference>
<dbReference type="Gene3D" id="2.120.10.80">
    <property type="entry name" value="Kelch-type beta propeller"/>
    <property type="match status" value="2"/>
</dbReference>
<keyword evidence="4" id="KW-1185">Reference proteome</keyword>
<dbReference type="PANTHER" id="PTHR46376:SF1">
    <property type="entry name" value="LEUCINE-ZIPPER-LIKE TRANSCRIPTIONAL REGULATOR 1"/>
    <property type="match status" value="1"/>
</dbReference>
<dbReference type="Proteomes" id="UP000320735">
    <property type="component" value="Unassembled WGS sequence"/>
</dbReference>
<dbReference type="InterPro" id="IPR015915">
    <property type="entry name" value="Kelch-typ_b-propeller"/>
</dbReference>
<proteinExistence type="predicted"/>
<dbReference type="Pfam" id="PF24681">
    <property type="entry name" value="Kelch_KLHDC2_KLHL20_DRC7"/>
    <property type="match status" value="1"/>
</dbReference>
<name>A0A5C6BQL9_9PLAN</name>
<dbReference type="SUPFAM" id="SSF50965">
    <property type="entry name" value="Galactose oxidase, central domain"/>
    <property type="match status" value="1"/>
</dbReference>
<reference evidence="3 4" key="1">
    <citation type="submission" date="2019-02" db="EMBL/GenBank/DDBJ databases">
        <title>Deep-cultivation of Planctomycetes and their phenomic and genomic characterization uncovers novel biology.</title>
        <authorList>
            <person name="Wiegand S."/>
            <person name="Jogler M."/>
            <person name="Boedeker C."/>
            <person name="Pinto D."/>
            <person name="Vollmers J."/>
            <person name="Rivas-Marin E."/>
            <person name="Kohn T."/>
            <person name="Peeters S.H."/>
            <person name="Heuer A."/>
            <person name="Rast P."/>
            <person name="Oberbeckmann S."/>
            <person name="Bunk B."/>
            <person name="Jeske O."/>
            <person name="Meyerdierks A."/>
            <person name="Storesund J.E."/>
            <person name="Kallscheuer N."/>
            <person name="Luecker S."/>
            <person name="Lage O.M."/>
            <person name="Pohl T."/>
            <person name="Merkel B.J."/>
            <person name="Hornburger P."/>
            <person name="Mueller R.-W."/>
            <person name="Bruemmer F."/>
            <person name="Labrenz M."/>
            <person name="Spormann A.M."/>
            <person name="Op Den Camp H."/>
            <person name="Overmann J."/>
            <person name="Amann R."/>
            <person name="Jetten M.S.M."/>
            <person name="Mascher T."/>
            <person name="Medema M.H."/>
            <person name="Devos D.P."/>
            <person name="Kaster A.-K."/>
            <person name="Ovreas L."/>
            <person name="Rohde M."/>
            <person name="Galperin M.Y."/>
            <person name="Jogler C."/>
        </authorList>
    </citation>
    <scope>NUCLEOTIDE SEQUENCE [LARGE SCALE GENOMIC DNA]</scope>
    <source>
        <strain evidence="3 4">CA54</strain>
    </source>
</reference>